<evidence type="ECO:0000313" key="8">
    <source>
        <dbReference type="EMBL" id="GIH20501.1"/>
    </source>
</evidence>
<evidence type="ECO:0000256" key="1">
    <source>
        <dbReference type="ARBA" id="ARBA00004651"/>
    </source>
</evidence>
<sequence length="409" mass="41013">MRISPYRHVLSLPGVRGIVLLGFFARIPVTAVGIALTLHVVNALHRGYGAAGLITAAYTVGSAVGSPLAGRFLDRRGGRPVVAVTTLVQAACWAAVPVLPYPALIGVAAVAGMFCVPVWGLVRQSLSTAVPEEHRRPAFALDSMAVEVSFMIGPAAAVALSTSLGSRPAIALIGTGIVLAGVLLFVMNPQVRPDGVDAAGAAVPRRTWVGPPLVAILVAGCVATFILSGTDLTIVATLRQAGAVSLTGVVIALWCAYSLIGGLIFGGLRRGVPVLGLVLAMGLLTAPIGLAPSWQVLCVALVPAGLLCAPTVASANDTLSRLVPATSRGEAMGWFSSAMTAGTSLGSPFAGLVIDHVGPGAAFAAAGAVGAVAALVAIPAARSRTRTSAGHPAPGPALALSTARDAEGR</sequence>
<reference evidence="8" key="1">
    <citation type="submission" date="2021-01" db="EMBL/GenBank/DDBJ databases">
        <title>Whole genome shotgun sequence of Rugosimonospora africana NBRC 104875.</title>
        <authorList>
            <person name="Komaki H."/>
            <person name="Tamura T."/>
        </authorList>
    </citation>
    <scope>NUCLEOTIDE SEQUENCE</scope>
    <source>
        <strain evidence="8">NBRC 104875</strain>
    </source>
</reference>
<feature type="transmembrane region" description="Helical" evidence="6">
    <location>
        <begin position="105"/>
        <end position="122"/>
    </location>
</feature>
<protein>
    <submittedName>
        <fullName evidence="8">MFS transporter</fullName>
    </submittedName>
</protein>
<dbReference type="GO" id="GO:0005886">
    <property type="term" value="C:plasma membrane"/>
    <property type="evidence" value="ECO:0007669"/>
    <property type="project" value="UniProtKB-SubCell"/>
</dbReference>
<evidence type="ECO:0000256" key="3">
    <source>
        <dbReference type="ARBA" id="ARBA00022989"/>
    </source>
</evidence>
<feature type="transmembrane region" description="Helical" evidence="6">
    <location>
        <begin position="272"/>
        <end position="288"/>
    </location>
</feature>
<feature type="transmembrane region" description="Helical" evidence="6">
    <location>
        <begin position="241"/>
        <end position="265"/>
    </location>
</feature>
<dbReference type="InterPro" id="IPR036259">
    <property type="entry name" value="MFS_trans_sf"/>
</dbReference>
<feature type="region of interest" description="Disordered" evidence="5">
    <location>
        <begin position="385"/>
        <end position="409"/>
    </location>
</feature>
<feature type="transmembrane region" description="Helical" evidence="6">
    <location>
        <begin position="208"/>
        <end position="229"/>
    </location>
</feature>
<dbReference type="InterPro" id="IPR020846">
    <property type="entry name" value="MFS_dom"/>
</dbReference>
<dbReference type="PANTHER" id="PTHR23542">
    <property type="match status" value="1"/>
</dbReference>
<keyword evidence="3 6" id="KW-1133">Transmembrane helix</keyword>
<keyword evidence="9" id="KW-1185">Reference proteome</keyword>
<evidence type="ECO:0000256" key="4">
    <source>
        <dbReference type="ARBA" id="ARBA00023136"/>
    </source>
</evidence>
<feature type="transmembrane region" description="Helical" evidence="6">
    <location>
        <begin position="143"/>
        <end position="163"/>
    </location>
</feature>
<keyword evidence="2 6" id="KW-0812">Transmembrane</keyword>
<evidence type="ECO:0000313" key="9">
    <source>
        <dbReference type="Proteomes" id="UP000642748"/>
    </source>
</evidence>
<comment type="caution">
    <text evidence="8">The sequence shown here is derived from an EMBL/GenBank/DDBJ whole genome shotgun (WGS) entry which is preliminary data.</text>
</comment>
<feature type="transmembrane region" description="Helical" evidence="6">
    <location>
        <begin position="47"/>
        <end position="69"/>
    </location>
</feature>
<dbReference type="PANTHER" id="PTHR23542:SF1">
    <property type="entry name" value="MAJOR FACILITATOR SUPERFAMILY (MFS) PROFILE DOMAIN-CONTAINING PROTEIN"/>
    <property type="match status" value="1"/>
</dbReference>
<evidence type="ECO:0000256" key="2">
    <source>
        <dbReference type="ARBA" id="ARBA00022692"/>
    </source>
</evidence>
<feature type="transmembrane region" description="Helical" evidence="6">
    <location>
        <begin position="169"/>
        <end position="187"/>
    </location>
</feature>
<keyword evidence="4 6" id="KW-0472">Membrane</keyword>
<accession>A0A8J3VW64</accession>
<dbReference type="AlphaFoldDB" id="A0A8J3VW64"/>
<feature type="transmembrane region" description="Helical" evidence="6">
    <location>
        <begin position="81"/>
        <end position="99"/>
    </location>
</feature>
<dbReference type="PROSITE" id="PS50850">
    <property type="entry name" value="MFS"/>
    <property type="match status" value="1"/>
</dbReference>
<dbReference type="GO" id="GO:0022857">
    <property type="term" value="F:transmembrane transporter activity"/>
    <property type="evidence" value="ECO:0007669"/>
    <property type="project" value="InterPro"/>
</dbReference>
<dbReference type="Pfam" id="PF07690">
    <property type="entry name" value="MFS_1"/>
    <property type="match status" value="1"/>
</dbReference>
<evidence type="ECO:0000259" key="7">
    <source>
        <dbReference type="PROSITE" id="PS50850"/>
    </source>
</evidence>
<feature type="domain" description="Major facilitator superfamily (MFS) profile" evidence="7">
    <location>
        <begin position="169"/>
        <end position="409"/>
    </location>
</feature>
<organism evidence="8 9">
    <name type="scientific">Rugosimonospora africana</name>
    <dbReference type="NCBI Taxonomy" id="556532"/>
    <lineage>
        <taxon>Bacteria</taxon>
        <taxon>Bacillati</taxon>
        <taxon>Actinomycetota</taxon>
        <taxon>Actinomycetes</taxon>
        <taxon>Micromonosporales</taxon>
        <taxon>Micromonosporaceae</taxon>
        <taxon>Rugosimonospora</taxon>
    </lineage>
</organism>
<comment type="subcellular location">
    <subcellularLocation>
        <location evidence="1">Cell membrane</location>
        <topology evidence="1">Multi-pass membrane protein</topology>
    </subcellularLocation>
</comment>
<feature type="compositionally biased region" description="Low complexity" evidence="5">
    <location>
        <begin position="389"/>
        <end position="400"/>
    </location>
</feature>
<dbReference type="SUPFAM" id="SSF103473">
    <property type="entry name" value="MFS general substrate transporter"/>
    <property type="match status" value="1"/>
</dbReference>
<evidence type="ECO:0000256" key="5">
    <source>
        <dbReference type="SAM" id="MobiDB-lite"/>
    </source>
</evidence>
<feature type="transmembrane region" description="Helical" evidence="6">
    <location>
        <begin position="360"/>
        <end position="381"/>
    </location>
</feature>
<feature type="transmembrane region" description="Helical" evidence="6">
    <location>
        <begin position="20"/>
        <end position="41"/>
    </location>
</feature>
<dbReference type="Proteomes" id="UP000642748">
    <property type="component" value="Unassembled WGS sequence"/>
</dbReference>
<proteinExistence type="predicted"/>
<dbReference type="RefSeq" id="WP_203923929.1">
    <property type="nucleotide sequence ID" value="NZ_BONZ01000099.1"/>
</dbReference>
<dbReference type="EMBL" id="BONZ01000099">
    <property type="protein sequence ID" value="GIH20501.1"/>
    <property type="molecule type" value="Genomic_DNA"/>
</dbReference>
<name>A0A8J3VW64_9ACTN</name>
<dbReference type="Gene3D" id="1.20.1250.20">
    <property type="entry name" value="MFS general substrate transporter like domains"/>
    <property type="match status" value="1"/>
</dbReference>
<gene>
    <name evidence="8" type="ORF">Raf01_86730</name>
</gene>
<evidence type="ECO:0000256" key="6">
    <source>
        <dbReference type="SAM" id="Phobius"/>
    </source>
</evidence>
<dbReference type="InterPro" id="IPR011701">
    <property type="entry name" value="MFS"/>
</dbReference>